<evidence type="ECO:0000313" key="6">
    <source>
        <dbReference type="Proteomes" id="UP000494165"/>
    </source>
</evidence>
<keyword evidence="4" id="KW-0106">Calcium</keyword>
<dbReference type="Pfam" id="PF00191">
    <property type="entry name" value="Annexin"/>
    <property type="match status" value="3"/>
</dbReference>
<accession>A0A8S1BZY4</accession>
<dbReference type="GO" id="GO:0005544">
    <property type="term" value="F:calcium-dependent phospholipid binding"/>
    <property type="evidence" value="ECO:0007669"/>
    <property type="project" value="UniProtKB-KW"/>
</dbReference>
<dbReference type="GO" id="GO:0005634">
    <property type="term" value="C:nucleus"/>
    <property type="evidence" value="ECO:0007669"/>
    <property type="project" value="TreeGrafter"/>
</dbReference>
<name>A0A8S1BZY4_9INSE</name>
<dbReference type="GO" id="GO:0005886">
    <property type="term" value="C:plasma membrane"/>
    <property type="evidence" value="ECO:0007669"/>
    <property type="project" value="TreeGrafter"/>
</dbReference>
<evidence type="ECO:0000256" key="3">
    <source>
        <dbReference type="ARBA" id="ARBA00023216"/>
    </source>
</evidence>
<dbReference type="SUPFAM" id="SSF47874">
    <property type="entry name" value="Annexin"/>
    <property type="match status" value="1"/>
</dbReference>
<dbReference type="InterPro" id="IPR001464">
    <property type="entry name" value="Annexin"/>
</dbReference>
<dbReference type="InterPro" id="IPR018502">
    <property type="entry name" value="Annexin_repeat"/>
</dbReference>
<protein>
    <recommendedName>
        <fullName evidence="4">Annexin</fullName>
    </recommendedName>
</protein>
<dbReference type="InterPro" id="IPR018252">
    <property type="entry name" value="Annexin_repeat_CS"/>
</dbReference>
<dbReference type="PROSITE" id="PS00223">
    <property type="entry name" value="ANNEXIN_1"/>
    <property type="match status" value="2"/>
</dbReference>
<dbReference type="GO" id="GO:0012506">
    <property type="term" value="C:vesicle membrane"/>
    <property type="evidence" value="ECO:0007669"/>
    <property type="project" value="TreeGrafter"/>
</dbReference>
<dbReference type="OrthoDB" id="37886at2759"/>
<dbReference type="SMART" id="SM00335">
    <property type="entry name" value="ANX"/>
    <property type="match status" value="3"/>
</dbReference>
<keyword evidence="6" id="KW-1185">Reference proteome</keyword>
<gene>
    <name evidence="5" type="ORF">CLODIP_2_CD04942</name>
</gene>
<reference evidence="5 6" key="1">
    <citation type="submission" date="2020-04" db="EMBL/GenBank/DDBJ databases">
        <authorList>
            <person name="Alioto T."/>
            <person name="Alioto T."/>
            <person name="Gomez Garrido J."/>
        </authorList>
    </citation>
    <scope>NUCLEOTIDE SEQUENCE [LARGE SCALE GENOMIC DNA]</scope>
</reference>
<dbReference type="PANTHER" id="PTHR10502">
    <property type="entry name" value="ANNEXIN"/>
    <property type="match status" value="1"/>
</dbReference>
<dbReference type="Proteomes" id="UP000494165">
    <property type="component" value="Unassembled WGS sequence"/>
</dbReference>
<dbReference type="PROSITE" id="PS51897">
    <property type="entry name" value="ANNEXIN_2"/>
    <property type="match status" value="2"/>
</dbReference>
<evidence type="ECO:0000256" key="4">
    <source>
        <dbReference type="RuleBase" id="RU003540"/>
    </source>
</evidence>
<keyword evidence="4" id="KW-0111">Calcium/phospholipid-binding</keyword>
<evidence type="ECO:0000256" key="1">
    <source>
        <dbReference type="ARBA" id="ARBA00007831"/>
    </source>
</evidence>
<dbReference type="FunFam" id="1.10.220.10:FF:000001">
    <property type="entry name" value="Annexin"/>
    <property type="match status" value="1"/>
</dbReference>
<dbReference type="AlphaFoldDB" id="A0A8S1BZY4"/>
<dbReference type="FunFam" id="1.10.220.10:FF:000005">
    <property type="entry name" value="Annexin"/>
    <property type="match status" value="1"/>
</dbReference>
<keyword evidence="2 4" id="KW-0677">Repeat</keyword>
<evidence type="ECO:0000256" key="2">
    <source>
        <dbReference type="ARBA" id="ARBA00022737"/>
    </source>
</evidence>
<proteinExistence type="inferred from homology"/>
<dbReference type="GO" id="GO:0005509">
    <property type="term" value="F:calcium ion binding"/>
    <property type="evidence" value="ECO:0007669"/>
    <property type="project" value="InterPro"/>
</dbReference>
<evidence type="ECO:0000313" key="5">
    <source>
        <dbReference type="EMBL" id="CAB3362320.1"/>
    </source>
</evidence>
<comment type="caution">
    <text evidence="5">The sequence shown here is derived from an EMBL/GenBank/DDBJ whole genome shotgun (WGS) entry which is preliminary data.</text>
</comment>
<dbReference type="GO" id="GO:0001786">
    <property type="term" value="F:phosphatidylserine binding"/>
    <property type="evidence" value="ECO:0007669"/>
    <property type="project" value="TreeGrafter"/>
</dbReference>
<comment type="similarity">
    <text evidence="1 4">Belongs to the annexin family.</text>
</comment>
<dbReference type="InterPro" id="IPR037104">
    <property type="entry name" value="Annexin_sf"/>
</dbReference>
<dbReference type="Gene3D" id="1.10.220.10">
    <property type="entry name" value="Annexin"/>
    <property type="match status" value="4"/>
</dbReference>
<comment type="domain">
    <text evidence="4">A pair of annexin repeats may form one binding site for calcium and phospholipid.</text>
</comment>
<organism evidence="5 6">
    <name type="scientific">Cloeon dipterum</name>
    <dbReference type="NCBI Taxonomy" id="197152"/>
    <lineage>
        <taxon>Eukaryota</taxon>
        <taxon>Metazoa</taxon>
        <taxon>Ecdysozoa</taxon>
        <taxon>Arthropoda</taxon>
        <taxon>Hexapoda</taxon>
        <taxon>Insecta</taxon>
        <taxon>Pterygota</taxon>
        <taxon>Palaeoptera</taxon>
        <taxon>Ephemeroptera</taxon>
        <taxon>Pisciforma</taxon>
        <taxon>Baetidae</taxon>
        <taxon>Cloeon</taxon>
    </lineage>
</organism>
<dbReference type="PANTHER" id="PTHR10502:SF177">
    <property type="entry name" value="ANNEXIN B10"/>
    <property type="match status" value="1"/>
</dbReference>
<dbReference type="PRINTS" id="PR00196">
    <property type="entry name" value="ANNEXIN"/>
</dbReference>
<keyword evidence="3 4" id="KW-0041">Annexin</keyword>
<sequence length="401" mass="44964">MSQQIQQESSQYVEEFEQESQQVVQQSERYVEQQTGQFEQQTGQFEQQSSKSGSLKKACAAADDAAALRKAMKGAGTNEKVIIDIITHRTCAQRQEILKCYNREFNRDLIADLKDELGGHFEDVIVALMTCQSEFLAKDLHKGIKSKKWCTVVEILCPRNTMEIKKITDSYVDLFEITVTDHLAGESQNELQDLLVLMARGLRGTSIDPDKAKQNAVHLYESPTSRVQQENTKKSAPVKEAKKELNVVLLIQILTHDSYGQCQLTFKEFKNLHGQFIDDVVQNELSGDLEKALLCSIDCCRNIPNFFANRLRKAFEGAGTDDITLIRVIVSRFEHDLEEVAAAYERSYGKTLSRAVESETSGDYKRALLSLIEGNPAQAGSAGTSISTRVAEPAALVYHHF</sequence>
<dbReference type="EMBL" id="CADEPI010000008">
    <property type="protein sequence ID" value="CAB3362320.1"/>
    <property type="molecule type" value="Genomic_DNA"/>
</dbReference>
<dbReference type="GO" id="GO:0005737">
    <property type="term" value="C:cytoplasm"/>
    <property type="evidence" value="ECO:0007669"/>
    <property type="project" value="TreeGrafter"/>
</dbReference>